<gene>
    <name evidence="2" type="ORF">LACBIDRAFT_304581</name>
</gene>
<feature type="compositionally biased region" description="Low complexity" evidence="1">
    <location>
        <begin position="699"/>
        <end position="716"/>
    </location>
</feature>
<dbReference type="OrthoDB" id="3054036at2759"/>
<protein>
    <submittedName>
        <fullName evidence="2">Predicted protein</fullName>
    </submittedName>
</protein>
<organism evidence="3">
    <name type="scientific">Laccaria bicolor (strain S238N-H82 / ATCC MYA-4686)</name>
    <name type="common">Bicoloured deceiver</name>
    <name type="synonym">Laccaria laccata var. bicolor</name>
    <dbReference type="NCBI Taxonomy" id="486041"/>
    <lineage>
        <taxon>Eukaryota</taxon>
        <taxon>Fungi</taxon>
        <taxon>Dikarya</taxon>
        <taxon>Basidiomycota</taxon>
        <taxon>Agaricomycotina</taxon>
        <taxon>Agaricomycetes</taxon>
        <taxon>Agaricomycetidae</taxon>
        <taxon>Agaricales</taxon>
        <taxon>Agaricineae</taxon>
        <taxon>Hydnangiaceae</taxon>
        <taxon>Laccaria</taxon>
    </lineage>
</organism>
<name>B0DLY2_LACBS</name>
<dbReference type="InParanoid" id="B0DLY2"/>
<evidence type="ECO:0000313" key="3">
    <source>
        <dbReference type="Proteomes" id="UP000001194"/>
    </source>
</evidence>
<evidence type="ECO:0000313" key="2">
    <source>
        <dbReference type="EMBL" id="EDR04474.1"/>
    </source>
</evidence>
<feature type="region of interest" description="Disordered" evidence="1">
    <location>
        <begin position="546"/>
        <end position="568"/>
    </location>
</feature>
<proteinExistence type="predicted"/>
<dbReference type="RefSeq" id="XP_001884993.1">
    <property type="nucleotide sequence ID" value="XM_001884958.1"/>
</dbReference>
<dbReference type="KEGG" id="lbc:LACBIDRAFT_304581"/>
<sequence length="807" mass="86139">MGKSSIMDEQKKWLESHIPAFAEVQKKSTVARFHSHIAEGWFEKYPERNALFPTAAGEPSAVLTPPQEDELCDAIKARKKQLRNWFNWNARGYKRSSDSSVFSNMLMQSLVKNKRSRNLNAAEIYGKLYVEKVREAVSAAKADQSGGKLSQGEHLILFKSVRATLFSAESEEVKAEVAAECLKQKGGQDSEDGKEVDGMDDGCEVEKNPEEFQKAIDELPDVLDKIFNCLCASTGWAFFIGCAGPLPKAGGTVYQHDYYFGPKSDGGRDFHEAYTGFKKGFALPFSQFVRNAFPPEVCQERAFSFAGAGRPILDNDIAETQPILDSDVAKTLIAMPRSESPSIEMMPSIGPDLCESSGPSSEPDLSLLPTSSALPLNTPPVLDSSSLATPAHSPRKQALDRYRSGQTLEAPGDDISLSTGSAWNDNQDGGLDAAFGGTVLTDSIEGSEKRFPMSGGSSVEVNGLPLAPGAPSSPISHAFARMDQSLFAQRQTPPPPASSPSPLRDPFIDPLLYMENMGKPASTAGILLASAPGFVFQRTPPRREPLAVTTQEKSDLNNPFATLTSDPRVFGRAPINPFTLGRTVNPSSASPPKTPLPSAPASALTPTPPPSSPPSSAPLNSEASTTVNYTIHGAAINADLASSDSATQEHRQIRPRPRPCPIKKPGVNATLLSSGGDACNGDTESAPGTTTHTPISTGANTAPSSSTDATPSNNTTPAPPLGDGPSDKENHAPLTELTRYEKAALTRARKKREAEEALGALDKGANGKGDSEKGSKGSGKKRKEPEGSRKSRSGHEVRKPNYWVPEG</sequence>
<reference evidence="2 3" key="1">
    <citation type="journal article" date="2008" name="Nature">
        <title>The genome of Laccaria bicolor provides insights into mycorrhizal symbiosis.</title>
        <authorList>
            <person name="Martin F."/>
            <person name="Aerts A."/>
            <person name="Ahren D."/>
            <person name="Brun A."/>
            <person name="Danchin E.G.J."/>
            <person name="Duchaussoy F."/>
            <person name="Gibon J."/>
            <person name="Kohler A."/>
            <person name="Lindquist E."/>
            <person name="Pereda V."/>
            <person name="Salamov A."/>
            <person name="Shapiro H.J."/>
            <person name="Wuyts J."/>
            <person name="Blaudez D."/>
            <person name="Buee M."/>
            <person name="Brokstein P."/>
            <person name="Canbaeck B."/>
            <person name="Cohen D."/>
            <person name="Courty P.E."/>
            <person name="Coutinho P.M."/>
            <person name="Delaruelle C."/>
            <person name="Detter J.C."/>
            <person name="Deveau A."/>
            <person name="DiFazio S."/>
            <person name="Duplessis S."/>
            <person name="Fraissinet-Tachet L."/>
            <person name="Lucic E."/>
            <person name="Frey-Klett P."/>
            <person name="Fourrey C."/>
            <person name="Feussner I."/>
            <person name="Gay G."/>
            <person name="Grimwood J."/>
            <person name="Hoegger P.J."/>
            <person name="Jain P."/>
            <person name="Kilaru S."/>
            <person name="Labbe J."/>
            <person name="Lin Y.C."/>
            <person name="Legue V."/>
            <person name="Le Tacon F."/>
            <person name="Marmeisse R."/>
            <person name="Melayah D."/>
            <person name="Montanini B."/>
            <person name="Muratet M."/>
            <person name="Nehls U."/>
            <person name="Niculita-Hirzel H."/>
            <person name="Oudot-Le Secq M.P."/>
            <person name="Peter M."/>
            <person name="Quesneville H."/>
            <person name="Rajashekar B."/>
            <person name="Reich M."/>
            <person name="Rouhier N."/>
            <person name="Schmutz J."/>
            <person name="Yin T."/>
            <person name="Chalot M."/>
            <person name="Henrissat B."/>
            <person name="Kuees U."/>
            <person name="Lucas S."/>
            <person name="Van de Peer Y."/>
            <person name="Podila G.K."/>
            <person name="Polle A."/>
            <person name="Pukkila P.J."/>
            <person name="Richardson P.M."/>
            <person name="Rouze P."/>
            <person name="Sanders I.R."/>
            <person name="Stajich J.E."/>
            <person name="Tunlid A."/>
            <person name="Tuskan G."/>
            <person name="Grigoriev I.V."/>
        </authorList>
    </citation>
    <scope>NUCLEOTIDE SEQUENCE [LARGE SCALE GENOMIC DNA]</scope>
    <source>
        <strain evidence="3">S238N-H82 / ATCC MYA-4686</strain>
    </source>
</reference>
<keyword evidence="3" id="KW-1185">Reference proteome</keyword>
<accession>B0DLY2</accession>
<dbReference type="Proteomes" id="UP000001194">
    <property type="component" value="Unassembled WGS sequence"/>
</dbReference>
<dbReference type="GeneID" id="6080632"/>
<feature type="compositionally biased region" description="Low complexity" evidence="1">
    <location>
        <begin position="363"/>
        <end position="380"/>
    </location>
</feature>
<evidence type="ECO:0000256" key="1">
    <source>
        <dbReference type="SAM" id="MobiDB-lite"/>
    </source>
</evidence>
<feature type="region of interest" description="Disordered" evidence="1">
    <location>
        <begin position="581"/>
        <end position="622"/>
    </location>
</feature>
<dbReference type="EMBL" id="DS547118">
    <property type="protein sequence ID" value="EDR04474.1"/>
    <property type="molecule type" value="Genomic_DNA"/>
</dbReference>
<feature type="region of interest" description="Disordered" evidence="1">
    <location>
        <begin position="341"/>
        <end position="399"/>
    </location>
</feature>
<feature type="compositionally biased region" description="Polar residues" evidence="1">
    <location>
        <begin position="548"/>
        <end position="565"/>
    </location>
</feature>
<feature type="compositionally biased region" description="Polar residues" evidence="1">
    <location>
        <begin position="682"/>
        <end position="698"/>
    </location>
</feature>
<dbReference type="HOGENOM" id="CLU_371329_0_0_1"/>
<feature type="compositionally biased region" description="Pro residues" evidence="1">
    <location>
        <begin position="606"/>
        <end position="616"/>
    </location>
</feature>
<dbReference type="AlphaFoldDB" id="B0DLY2"/>
<feature type="region of interest" description="Disordered" evidence="1">
    <location>
        <begin position="640"/>
        <end position="807"/>
    </location>
</feature>
<feature type="compositionally biased region" description="Basic and acidic residues" evidence="1">
    <location>
        <begin position="783"/>
        <end position="799"/>
    </location>
</feature>